<accession>A0ABR0IRT1</accession>
<evidence type="ECO:0000256" key="1">
    <source>
        <dbReference type="SAM" id="MobiDB-lite"/>
    </source>
</evidence>
<dbReference type="GeneID" id="87964114"/>
<evidence type="ECO:0000313" key="3">
    <source>
        <dbReference type="EMBL" id="KAK4682854.1"/>
    </source>
</evidence>
<protein>
    <submittedName>
        <fullName evidence="3">Uncharacterized protein</fullName>
    </submittedName>
</protein>
<feature type="chain" id="PRO_5045673513" evidence="2">
    <location>
        <begin position="18"/>
        <end position="162"/>
    </location>
</feature>
<feature type="region of interest" description="Disordered" evidence="1">
    <location>
        <begin position="89"/>
        <end position="130"/>
    </location>
</feature>
<dbReference type="Proteomes" id="UP001323617">
    <property type="component" value="Unassembled WGS sequence"/>
</dbReference>
<name>A0ABR0IRT1_9PEZI</name>
<comment type="caution">
    <text evidence="3">The sequence shown here is derived from an EMBL/GenBank/DDBJ whole genome shotgun (WGS) entry which is preliminary data.</text>
</comment>
<organism evidence="3 4">
    <name type="scientific">Podospora pseudoanserina</name>
    <dbReference type="NCBI Taxonomy" id="2609844"/>
    <lineage>
        <taxon>Eukaryota</taxon>
        <taxon>Fungi</taxon>
        <taxon>Dikarya</taxon>
        <taxon>Ascomycota</taxon>
        <taxon>Pezizomycotina</taxon>
        <taxon>Sordariomycetes</taxon>
        <taxon>Sordariomycetidae</taxon>
        <taxon>Sordariales</taxon>
        <taxon>Podosporaceae</taxon>
        <taxon>Podospora</taxon>
    </lineage>
</organism>
<dbReference type="RefSeq" id="XP_062806324.1">
    <property type="nucleotide sequence ID" value="XM_062943249.1"/>
</dbReference>
<feature type="compositionally biased region" description="Low complexity" evidence="1">
    <location>
        <begin position="101"/>
        <end position="112"/>
    </location>
</feature>
<dbReference type="EMBL" id="JAFFHC010000001">
    <property type="protein sequence ID" value="KAK4682854.1"/>
    <property type="molecule type" value="Genomic_DNA"/>
</dbReference>
<feature type="compositionally biased region" description="Pro residues" evidence="1">
    <location>
        <begin position="113"/>
        <end position="130"/>
    </location>
</feature>
<sequence length="162" mass="16315">MRTTVATLLTLAAHVAAHGDEYHDEAPSFSLGGPVDNPFVGKWTTSTVWATTTRTITSCPPVNPDCPAHSTVLTTVTIPVSTTICPVTETEAPPPPPPPTTVLLPSSSSPVTTPAPPPPTTIGTIIPPPITTTTGRPVTAGAATMQKAGGALAVIAVAAALL</sequence>
<evidence type="ECO:0000313" key="4">
    <source>
        <dbReference type="Proteomes" id="UP001323617"/>
    </source>
</evidence>
<keyword evidence="4" id="KW-1185">Reference proteome</keyword>
<gene>
    <name evidence="3" type="ORF">QC764_119860</name>
</gene>
<reference evidence="3 4" key="1">
    <citation type="journal article" date="2023" name="bioRxiv">
        <title>High-quality genome assemblies of four members of thePodospora anserinaspecies complex.</title>
        <authorList>
            <person name="Ament-Velasquez S.L."/>
            <person name="Vogan A.A."/>
            <person name="Wallerman O."/>
            <person name="Hartmann F."/>
            <person name="Gautier V."/>
            <person name="Silar P."/>
            <person name="Giraud T."/>
            <person name="Johannesson H."/>
        </authorList>
    </citation>
    <scope>NUCLEOTIDE SEQUENCE [LARGE SCALE GENOMIC DNA]</scope>
    <source>
        <strain evidence="3 4">CBS 124.78</strain>
    </source>
</reference>
<evidence type="ECO:0000256" key="2">
    <source>
        <dbReference type="SAM" id="SignalP"/>
    </source>
</evidence>
<keyword evidence="2" id="KW-0732">Signal</keyword>
<feature type="signal peptide" evidence="2">
    <location>
        <begin position="1"/>
        <end position="17"/>
    </location>
</feature>
<proteinExistence type="predicted"/>